<protein>
    <submittedName>
        <fullName evidence="2">Uncharacterized protein</fullName>
    </submittedName>
</protein>
<organism evidence="2 3">
    <name type="scientific">Roseicyclus elongatus DSM 19469</name>
    <dbReference type="NCBI Taxonomy" id="1294273"/>
    <lineage>
        <taxon>Bacteria</taxon>
        <taxon>Pseudomonadati</taxon>
        <taxon>Pseudomonadota</taxon>
        <taxon>Alphaproteobacteria</taxon>
        <taxon>Rhodobacterales</taxon>
        <taxon>Roseobacteraceae</taxon>
        <taxon>Roseicyclus</taxon>
    </lineage>
</organism>
<gene>
    <name evidence="2" type="ORF">roselon_01469</name>
</gene>
<dbReference type="HOGENOM" id="CLU_3257241_0_0_5"/>
<name>W8S117_9RHOB</name>
<evidence type="ECO:0000256" key="1">
    <source>
        <dbReference type="SAM" id="MobiDB-lite"/>
    </source>
</evidence>
<dbReference type="KEGG" id="red:roselon_01469"/>
<reference evidence="2 3" key="1">
    <citation type="submission" date="2013-03" db="EMBL/GenBank/DDBJ databases">
        <authorList>
            <person name="Fiebig A."/>
            <person name="Goeker M."/>
            <person name="Klenk H.-P.P."/>
        </authorList>
    </citation>
    <scope>NUCLEOTIDE SEQUENCE [LARGE SCALE GENOMIC DNA]</scope>
    <source>
        <strain evidence="3">DSM 19469</strain>
    </source>
</reference>
<dbReference type="EMBL" id="CP004372">
    <property type="protein sequence ID" value="AHM03852.1"/>
    <property type="molecule type" value="Genomic_DNA"/>
</dbReference>
<dbReference type="Proteomes" id="UP000019593">
    <property type="component" value="Chromosome"/>
</dbReference>
<evidence type="ECO:0000313" key="3">
    <source>
        <dbReference type="Proteomes" id="UP000019593"/>
    </source>
</evidence>
<accession>W8S117</accession>
<evidence type="ECO:0000313" key="2">
    <source>
        <dbReference type="EMBL" id="AHM03852.1"/>
    </source>
</evidence>
<feature type="region of interest" description="Disordered" evidence="1">
    <location>
        <begin position="1"/>
        <end position="42"/>
    </location>
</feature>
<keyword evidence="3" id="KW-1185">Reference proteome</keyword>
<dbReference type="AlphaFoldDB" id="W8S117"/>
<dbReference type="STRING" id="1294273.roselon_01469"/>
<sequence>MPPFLGMGGRHESPQRPRRSRSRERTSEWQPCSVSSVRHGGD</sequence>
<proteinExistence type="predicted"/>